<dbReference type="Gene3D" id="3.40.50.300">
    <property type="entry name" value="P-loop containing nucleotide triphosphate hydrolases"/>
    <property type="match status" value="2"/>
</dbReference>
<dbReference type="PANTHER" id="PTHR43977">
    <property type="entry name" value="STRUCTURAL MAINTENANCE OF CHROMOSOMES PROTEIN 3"/>
    <property type="match status" value="1"/>
</dbReference>
<dbReference type="InterPro" id="IPR024704">
    <property type="entry name" value="SMC"/>
</dbReference>
<feature type="region of interest" description="Disordered" evidence="7">
    <location>
        <begin position="803"/>
        <end position="844"/>
    </location>
</feature>
<evidence type="ECO:0000256" key="3">
    <source>
        <dbReference type="ARBA" id="ARBA00022840"/>
    </source>
</evidence>
<dbReference type="PIRSF" id="PIRSF005719">
    <property type="entry name" value="SMC"/>
    <property type="match status" value="1"/>
</dbReference>
<dbReference type="CDD" id="cd03278">
    <property type="entry name" value="ABC_SMC_barmotin"/>
    <property type="match status" value="1"/>
</dbReference>
<evidence type="ECO:0000256" key="4">
    <source>
        <dbReference type="ARBA" id="ARBA00023054"/>
    </source>
</evidence>
<protein>
    <recommendedName>
        <fullName evidence="6">Chromosome partition protein Smc</fullName>
    </recommendedName>
</protein>
<comment type="subunit">
    <text evidence="6">Homodimer.</text>
</comment>
<evidence type="ECO:0000256" key="2">
    <source>
        <dbReference type="ARBA" id="ARBA00022741"/>
    </source>
</evidence>
<feature type="compositionally biased region" description="Basic and acidic residues" evidence="7">
    <location>
        <begin position="803"/>
        <end position="824"/>
    </location>
</feature>
<evidence type="ECO:0000313" key="9">
    <source>
        <dbReference type="EMBL" id="MDY0745629.1"/>
    </source>
</evidence>
<evidence type="ECO:0000256" key="6">
    <source>
        <dbReference type="HAMAP-Rule" id="MF_01894"/>
    </source>
</evidence>
<keyword evidence="2 6" id="KW-0547">Nucleotide-binding</keyword>
<keyword evidence="3 6" id="KW-0067">ATP-binding</keyword>
<dbReference type="InterPro" id="IPR011890">
    <property type="entry name" value="SMC_prok"/>
</dbReference>
<gene>
    <name evidence="6 9" type="primary">smc</name>
    <name evidence="9" type="ORF">SNE35_14000</name>
</gene>
<dbReference type="SUPFAM" id="SSF52540">
    <property type="entry name" value="P-loop containing nucleoside triphosphate hydrolases"/>
    <property type="match status" value="1"/>
</dbReference>
<feature type="coiled-coil region" evidence="6">
    <location>
        <begin position="170"/>
        <end position="218"/>
    </location>
</feature>
<dbReference type="Proteomes" id="UP001285263">
    <property type="component" value="Unassembled WGS sequence"/>
</dbReference>
<keyword evidence="4 6" id="KW-0175">Coiled coil</keyword>
<comment type="caution">
    <text evidence="9">The sequence shown here is derived from an EMBL/GenBank/DDBJ whole genome shotgun (WGS) entry which is preliminary data.</text>
</comment>
<dbReference type="EMBL" id="JAXCLA010000004">
    <property type="protein sequence ID" value="MDY0745629.1"/>
    <property type="molecule type" value="Genomic_DNA"/>
</dbReference>
<dbReference type="SMART" id="SM00968">
    <property type="entry name" value="SMC_hinge"/>
    <property type="match status" value="1"/>
</dbReference>
<dbReference type="NCBIfam" id="TIGR02168">
    <property type="entry name" value="SMC_prok_B"/>
    <property type="match status" value="1"/>
</dbReference>
<comment type="domain">
    <text evidence="6">Contains large globular domains required for ATP hydrolysis at each terminus and a third globular domain forming a flexible hinge near the middle of the molecule. These domains are separated by coiled-coil structures.</text>
</comment>
<comment type="similarity">
    <text evidence="6">Belongs to the SMC family.</text>
</comment>
<feature type="region of interest" description="Disordered" evidence="7">
    <location>
        <begin position="423"/>
        <end position="452"/>
    </location>
</feature>
<accession>A0ABU5DHJ2</accession>
<keyword evidence="5 6" id="KW-0238">DNA-binding</keyword>
<dbReference type="Pfam" id="PF02463">
    <property type="entry name" value="SMC_N"/>
    <property type="match status" value="1"/>
</dbReference>
<evidence type="ECO:0000259" key="8">
    <source>
        <dbReference type="SMART" id="SM00968"/>
    </source>
</evidence>
<keyword evidence="10" id="KW-1185">Reference proteome</keyword>
<evidence type="ECO:0000313" key="10">
    <source>
        <dbReference type="Proteomes" id="UP001285263"/>
    </source>
</evidence>
<dbReference type="RefSeq" id="WP_320423531.1">
    <property type="nucleotide sequence ID" value="NZ_JAXCLA010000004.1"/>
</dbReference>
<feature type="coiled-coil region" evidence="6">
    <location>
        <begin position="248"/>
        <end position="341"/>
    </location>
</feature>
<feature type="binding site" evidence="6">
    <location>
        <begin position="32"/>
        <end position="39"/>
    </location>
    <ligand>
        <name>ATP</name>
        <dbReference type="ChEBI" id="CHEBI:30616"/>
    </ligand>
</feature>
<dbReference type="InterPro" id="IPR003395">
    <property type="entry name" value="RecF/RecN/SMC_N"/>
</dbReference>
<keyword evidence="1 6" id="KW-0963">Cytoplasm</keyword>
<evidence type="ECO:0000256" key="7">
    <source>
        <dbReference type="SAM" id="MobiDB-lite"/>
    </source>
</evidence>
<organism evidence="9 10">
    <name type="scientific">Roseateles agri</name>
    <dbReference type="NCBI Taxonomy" id="3098619"/>
    <lineage>
        <taxon>Bacteria</taxon>
        <taxon>Pseudomonadati</taxon>
        <taxon>Pseudomonadota</taxon>
        <taxon>Betaproteobacteria</taxon>
        <taxon>Burkholderiales</taxon>
        <taxon>Sphaerotilaceae</taxon>
        <taxon>Roseateles</taxon>
    </lineage>
</organism>
<feature type="domain" description="SMC hinge" evidence="8">
    <location>
        <begin position="518"/>
        <end position="624"/>
    </location>
</feature>
<comment type="subcellular location">
    <subcellularLocation>
        <location evidence="6">Cytoplasm</location>
    </subcellularLocation>
</comment>
<dbReference type="InterPro" id="IPR010935">
    <property type="entry name" value="SMC_hinge"/>
</dbReference>
<dbReference type="InterPro" id="IPR027417">
    <property type="entry name" value="P-loop_NTPase"/>
</dbReference>
<evidence type="ECO:0000256" key="1">
    <source>
        <dbReference type="ARBA" id="ARBA00022490"/>
    </source>
</evidence>
<proteinExistence type="inferred from homology"/>
<reference evidence="9 10" key="1">
    <citation type="submission" date="2023-11" db="EMBL/GenBank/DDBJ databases">
        <title>Paucibacter sp. nov., isolated from fresh soil in Korea.</title>
        <authorList>
            <person name="Le N.T.T."/>
        </authorList>
    </citation>
    <scope>NUCLEOTIDE SEQUENCE [LARGE SCALE GENOMIC DNA]</scope>
    <source>
        <strain evidence="9 10">R3-3</strain>
    </source>
</reference>
<dbReference type="HAMAP" id="MF_01894">
    <property type="entry name" value="Smc_prok"/>
    <property type="match status" value="1"/>
</dbReference>
<evidence type="ECO:0000256" key="5">
    <source>
        <dbReference type="ARBA" id="ARBA00023125"/>
    </source>
</evidence>
<name>A0ABU5DHJ2_9BURK</name>
<sequence length="1171" mass="129987">MRLNSIKLSGFKSFAEHTVFQLPGQLVGVVGPNGCGKSNIMDAVRWVLGESKASELRGESMQDVIFNGSGNRKPASRASVELVFSNEDARAGGQWNQFSEIAVRRVLTRDGSSSYFINNQPVRRRDVQDVFLGTGLGPRAYAIIGQGTISRIIESKPEEMRMFLEEAAGVSKYKERRRETENRLKDTRENLTRVDDILRELNNNLEKLEKQAEVAASYRNLQDAGTLKLHQLWFLKHRDATGEAARVKAEHLEAVNALESRVADLRQVEAELETIRQAHYAAGDELHASQGRYAEAQLEVSRLEERIRYVVEGRQRVEARLVELKAQNEQWQERSLAAQAEMETIAELIATAEEQSEILAAQAEEQAMNLPNAEDAVRAAQARANEQRAMVTQVQQQIQVLAADSRNIDEQSRQLRTRRERLATERQGLAAPEAERLAELKQQSEAADEARDMADARLAELSEQVPAMEDARRAAQDDANAQLGKQSALSARLDALRALQEKVQTEGKLKPWLAKHGLDGLQGLWTRLHVKTGWENALEAALRERMGALEVGRLETVRAFAQDAPPARLAFYSPPPAGIVNTHETLEKLSDLLLLNDAGLKALLNDWLEGVYTAPSMDAALADRAKLTHGELIMTPEGHAVSQFAVSFYAPDSEQAGMLARAQEIEHLVLELRAQQLIAEEAKSQLIRTEAGYTEASQRLVALRREAGETQTRAHQLHVELLRLSQQAEAASSRRTQLEEELAEIDAQAEELQERRTTGEARFEELDIQLGNTQERHAELEDGVIAAERKLAEAREQLRALERRAQESQFSARERAARRGELQRSIETAVQQQQTNAASAESLQREMETLNDAAAQAGLQDALAMKMEREQALAAVRSGYDDLTMRLRKADEQRLTFERSLDPLRERLTKLQLEEQAAQLGGAQYMEQLVAAEVDLEALAKSIEEGAVKLYGLQGEIDRINREIAALGAVNLAALDELTASRERKNFLDAQCADLSSAMKTLEDAIHKIDLETRDLLAATFNQVNEHFGRMFPVLFGGGQAKLTMVGDEILDAGVQVMAQPPGKKNSTIHLLSGGEKALTAIALVFAIFQLNPAPFCLLDEVDAPLDDANTERYAKLVAEMSAGTQFLFISHNKIAMEMAQQLIGVTMQEQGVSRIVAVDMDKALSMAELA</sequence>
<dbReference type="Pfam" id="PF06470">
    <property type="entry name" value="SMC_hinge"/>
    <property type="match status" value="1"/>
</dbReference>
<comment type="function">
    <text evidence="6">Required for chromosome condensation and partitioning.</text>
</comment>
<feature type="compositionally biased region" description="Polar residues" evidence="7">
    <location>
        <begin position="825"/>
        <end position="842"/>
    </location>
</feature>